<feature type="non-terminal residue" evidence="1">
    <location>
        <position position="35"/>
    </location>
</feature>
<dbReference type="EMBL" id="LAZR01056876">
    <property type="protein sequence ID" value="KKK73239.1"/>
    <property type="molecule type" value="Genomic_DNA"/>
</dbReference>
<proteinExistence type="predicted"/>
<reference evidence="1" key="1">
    <citation type="journal article" date="2015" name="Nature">
        <title>Complex archaea that bridge the gap between prokaryotes and eukaryotes.</title>
        <authorList>
            <person name="Spang A."/>
            <person name="Saw J.H."/>
            <person name="Jorgensen S.L."/>
            <person name="Zaremba-Niedzwiedzka K."/>
            <person name="Martijn J."/>
            <person name="Lind A.E."/>
            <person name="van Eijk R."/>
            <person name="Schleper C."/>
            <person name="Guy L."/>
            <person name="Ettema T.J."/>
        </authorList>
    </citation>
    <scope>NUCLEOTIDE SEQUENCE</scope>
</reference>
<evidence type="ECO:0000313" key="1">
    <source>
        <dbReference type="EMBL" id="KKK73239.1"/>
    </source>
</evidence>
<organism evidence="1">
    <name type="scientific">marine sediment metagenome</name>
    <dbReference type="NCBI Taxonomy" id="412755"/>
    <lineage>
        <taxon>unclassified sequences</taxon>
        <taxon>metagenomes</taxon>
        <taxon>ecological metagenomes</taxon>
    </lineage>
</organism>
<comment type="caution">
    <text evidence="1">The sequence shown here is derived from an EMBL/GenBank/DDBJ whole genome shotgun (WGS) entry which is preliminary data.</text>
</comment>
<accession>A0A0F9A3R0</accession>
<name>A0A0F9A3R0_9ZZZZ</name>
<protein>
    <submittedName>
        <fullName evidence="1">Uncharacterized protein</fullName>
    </submittedName>
</protein>
<sequence>MALTSRPDWCGEAELTVSGELTDGTVFEGTDVIRV</sequence>
<gene>
    <name evidence="1" type="ORF">LCGC14_2895830</name>
</gene>
<dbReference type="AlphaFoldDB" id="A0A0F9A3R0"/>